<protein>
    <recommendedName>
        <fullName evidence="6">Pyridoxine 5'-phosphate synthase</fullName>
    </recommendedName>
</protein>
<organism evidence="4 5">
    <name type="scientific">Tistrella mobilis</name>
    <dbReference type="NCBI Taxonomy" id="171437"/>
    <lineage>
        <taxon>Bacteria</taxon>
        <taxon>Pseudomonadati</taxon>
        <taxon>Pseudomonadota</taxon>
        <taxon>Alphaproteobacteria</taxon>
        <taxon>Geminicoccales</taxon>
        <taxon>Geminicoccaceae</taxon>
        <taxon>Tistrella</taxon>
    </lineage>
</organism>
<dbReference type="InterPro" id="IPR036130">
    <property type="entry name" value="Pyridoxine-5'_phos_synth"/>
</dbReference>
<evidence type="ECO:0008006" key="6">
    <source>
        <dbReference type="Google" id="ProtNLM"/>
    </source>
</evidence>
<dbReference type="RefSeq" id="WP_062763423.1">
    <property type="nucleotide sequence ID" value="NZ_CP121045.1"/>
</dbReference>
<evidence type="ECO:0000256" key="3">
    <source>
        <dbReference type="ARBA" id="ARBA00023096"/>
    </source>
</evidence>
<gene>
    <name evidence="4" type="ORF">AUP44_26190</name>
</gene>
<keyword evidence="2" id="KW-0808">Transferase</keyword>
<keyword evidence="3" id="KW-0664">Pyridoxine biosynthesis</keyword>
<comment type="caution">
    <text evidence="4">The sequence shown here is derived from an EMBL/GenBank/DDBJ whole genome shotgun (WGS) entry which is preliminary data.</text>
</comment>
<dbReference type="GO" id="GO:0005829">
    <property type="term" value="C:cytosol"/>
    <property type="evidence" value="ECO:0007669"/>
    <property type="project" value="TreeGrafter"/>
</dbReference>
<dbReference type="Proteomes" id="UP000075787">
    <property type="component" value="Unassembled WGS sequence"/>
</dbReference>
<dbReference type="AlphaFoldDB" id="A0A162L8W9"/>
<reference evidence="4 5" key="1">
    <citation type="submission" date="2015-12" db="EMBL/GenBank/DDBJ databases">
        <title>Genome sequence of Tistrella mobilis MCCC 1A02139.</title>
        <authorList>
            <person name="Lu L."/>
            <person name="Lai Q."/>
            <person name="Shao Z."/>
            <person name="Qian P."/>
        </authorList>
    </citation>
    <scope>NUCLEOTIDE SEQUENCE [LARGE SCALE GENOMIC DNA]</scope>
    <source>
        <strain evidence="4 5">MCCC 1A02139</strain>
    </source>
</reference>
<dbReference type="PANTHER" id="PTHR30456:SF0">
    <property type="entry name" value="PYRIDOXINE 5'-PHOSPHATE SYNTHASE"/>
    <property type="match status" value="1"/>
</dbReference>
<dbReference type="GO" id="GO:0033856">
    <property type="term" value="F:pyridoxine 5'-phosphate synthase activity"/>
    <property type="evidence" value="ECO:0007669"/>
    <property type="project" value="InterPro"/>
</dbReference>
<evidence type="ECO:0000256" key="1">
    <source>
        <dbReference type="ARBA" id="ARBA00022490"/>
    </source>
</evidence>
<evidence type="ECO:0000256" key="2">
    <source>
        <dbReference type="ARBA" id="ARBA00022679"/>
    </source>
</evidence>
<accession>A0A162L8W9</accession>
<dbReference type="GeneID" id="97241974"/>
<dbReference type="PANTHER" id="PTHR30456">
    <property type="entry name" value="PYRIDOXINE 5'-PHOSPHATE SYNTHASE"/>
    <property type="match status" value="1"/>
</dbReference>
<evidence type="ECO:0000313" key="5">
    <source>
        <dbReference type="Proteomes" id="UP000075787"/>
    </source>
</evidence>
<keyword evidence="1" id="KW-0963">Cytoplasm</keyword>
<name>A0A162L8W9_9PROT</name>
<dbReference type="Gene3D" id="3.20.20.70">
    <property type="entry name" value="Aldolase class I"/>
    <property type="match status" value="1"/>
</dbReference>
<dbReference type="InterPro" id="IPR004569">
    <property type="entry name" value="PyrdxlP_synth_PdxJ"/>
</dbReference>
<dbReference type="EMBL" id="LPZR01000106">
    <property type="protein sequence ID" value="KYO53816.1"/>
    <property type="molecule type" value="Genomic_DNA"/>
</dbReference>
<proteinExistence type="predicted"/>
<dbReference type="OrthoDB" id="9806590at2"/>
<dbReference type="InterPro" id="IPR013785">
    <property type="entry name" value="Aldolase_TIM"/>
</dbReference>
<dbReference type="SUPFAM" id="SSF63892">
    <property type="entry name" value="Pyridoxine 5'-phosphate synthase"/>
    <property type="match status" value="1"/>
</dbReference>
<sequence length="263" mass="28049">MTQNRPLAAWSAPLQAHGGRRGDGPLRLGLRLNHAALLRQAGDGQRPDMARLAEATVKAGADSVVLRVDDGSGLITADDVRRIAERARVPLTLEMRPDPARVAWVTSLSPAAVMLLPEPEADVARMAEVASSLHEAGVPVLALVAPEIDAIDQVQASGIRGIELDTTFYGEAAEELRAPLLQQIRHAASHAHGIGLGLQAGHALDYSTLAPIAGLPHIQGITCGRFLITEALFIGIEEAVRHTRRLIDAARRQARRHATRGAD</sequence>
<dbReference type="GO" id="GO:0008615">
    <property type="term" value="P:pyridoxine biosynthetic process"/>
    <property type="evidence" value="ECO:0007669"/>
    <property type="project" value="UniProtKB-KW"/>
</dbReference>
<dbReference type="Pfam" id="PF03740">
    <property type="entry name" value="PdxJ"/>
    <property type="match status" value="1"/>
</dbReference>
<evidence type="ECO:0000313" key="4">
    <source>
        <dbReference type="EMBL" id="KYO53816.1"/>
    </source>
</evidence>